<proteinExistence type="predicted"/>
<sequence>MNDLDEILDFEETVDFNLSDNPDALTVEILDEDGLFNLNEDIGFEDGKQLDEGSISLEDTKDSIKNGDNDKTQSVDSSDTLDKEGNKESGKLETDNSIISTLPSKENTLKSSSDTDVAKADGKKSNISNNGKSVTRKSKSPEKEDGVRRNNEWNQGNVGGEFFNGGMSTFRSGYGPGLDGMSGIPIGQMSMGNSSMIPNLPNMPGPMIGPNIHVNPNFARLRPHALPFINPMAQYHMGAGGHPMNMMPYQGQMEMPPYHSSMSLMGGRGSNAFIARGGNPIFSHHNNPMSARKSANQQPNTQRTTQTTTQATPPKRKAPNDGFEPKEQDTKKAIATNGKSQAPENKSTTSPSQKNVDRVKTSLTTTTTKNPIPEKPSKSGISSSTTNKAPVTKLKRRTATLPSESTSSSKNIQDSKSTMKSVSKTTPNSLPEVVPSKSSATNSSGPMANGTNKLTIDNIDDRVNKRELQTMAGSVPGGFTLVTVDRVARSAEITFKTVDGAKMFRRKYNRFDLLHVS</sequence>
<reference evidence="2" key="1">
    <citation type="submission" date="2021-06" db="EMBL/GenBank/DDBJ databases">
        <authorList>
            <person name="Kallberg Y."/>
            <person name="Tangrot J."/>
            <person name="Rosling A."/>
        </authorList>
    </citation>
    <scope>NUCLEOTIDE SEQUENCE</scope>
    <source>
        <strain evidence="2">FL966</strain>
    </source>
</reference>
<feature type="compositionally biased region" description="Polar residues" evidence="1">
    <location>
        <begin position="400"/>
        <end position="414"/>
    </location>
</feature>
<comment type="caution">
    <text evidence="2">The sequence shown here is derived from an EMBL/GenBank/DDBJ whole genome shotgun (WGS) entry which is preliminary data.</text>
</comment>
<protein>
    <submittedName>
        <fullName evidence="2">2806_t:CDS:1</fullName>
    </submittedName>
</protein>
<name>A0A9N9EU81_9GLOM</name>
<feature type="region of interest" description="Disordered" evidence="1">
    <location>
        <begin position="277"/>
        <end position="458"/>
    </location>
</feature>
<feature type="compositionally biased region" description="Polar residues" evidence="1">
    <location>
        <begin position="337"/>
        <end position="354"/>
    </location>
</feature>
<feature type="compositionally biased region" description="Basic and acidic residues" evidence="1">
    <location>
        <begin position="58"/>
        <end position="73"/>
    </location>
</feature>
<feature type="region of interest" description="Disordered" evidence="1">
    <location>
        <begin position="47"/>
        <end position="159"/>
    </location>
</feature>
<accession>A0A9N9EU81</accession>
<feature type="compositionally biased region" description="Basic and acidic residues" evidence="1">
    <location>
        <begin position="80"/>
        <end position="94"/>
    </location>
</feature>
<feature type="compositionally biased region" description="Polar residues" evidence="1">
    <location>
        <begin position="284"/>
        <end position="295"/>
    </location>
</feature>
<evidence type="ECO:0000256" key="1">
    <source>
        <dbReference type="SAM" id="MobiDB-lite"/>
    </source>
</evidence>
<feature type="compositionally biased region" description="Low complexity" evidence="1">
    <location>
        <begin position="415"/>
        <end position="426"/>
    </location>
</feature>
<evidence type="ECO:0000313" key="2">
    <source>
        <dbReference type="EMBL" id="CAG8694378.1"/>
    </source>
</evidence>
<feature type="compositionally biased region" description="Polar residues" evidence="1">
    <location>
        <begin position="379"/>
        <end position="389"/>
    </location>
</feature>
<feature type="compositionally biased region" description="Polar residues" evidence="1">
    <location>
        <begin position="95"/>
        <end position="115"/>
    </location>
</feature>
<feature type="compositionally biased region" description="Basic and acidic residues" evidence="1">
    <location>
        <begin position="139"/>
        <end position="151"/>
    </location>
</feature>
<evidence type="ECO:0000313" key="3">
    <source>
        <dbReference type="Proteomes" id="UP000789759"/>
    </source>
</evidence>
<dbReference type="AlphaFoldDB" id="A0A9N9EU81"/>
<dbReference type="EMBL" id="CAJVQA010010207">
    <property type="protein sequence ID" value="CAG8694378.1"/>
    <property type="molecule type" value="Genomic_DNA"/>
</dbReference>
<gene>
    <name evidence="2" type="ORF">CPELLU_LOCUS11480</name>
</gene>
<keyword evidence="3" id="KW-1185">Reference proteome</keyword>
<feature type="compositionally biased region" description="Basic and acidic residues" evidence="1">
    <location>
        <begin position="323"/>
        <end position="332"/>
    </location>
</feature>
<dbReference type="OrthoDB" id="2428461at2759"/>
<feature type="compositionally biased region" description="Low complexity" evidence="1">
    <location>
        <begin position="296"/>
        <end position="313"/>
    </location>
</feature>
<dbReference type="Proteomes" id="UP000789759">
    <property type="component" value="Unassembled WGS sequence"/>
</dbReference>
<organism evidence="2 3">
    <name type="scientific">Cetraspora pellucida</name>
    <dbReference type="NCBI Taxonomy" id="1433469"/>
    <lineage>
        <taxon>Eukaryota</taxon>
        <taxon>Fungi</taxon>
        <taxon>Fungi incertae sedis</taxon>
        <taxon>Mucoromycota</taxon>
        <taxon>Glomeromycotina</taxon>
        <taxon>Glomeromycetes</taxon>
        <taxon>Diversisporales</taxon>
        <taxon>Gigasporaceae</taxon>
        <taxon>Cetraspora</taxon>
    </lineage>
</organism>
<feature type="compositionally biased region" description="Polar residues" evidence="1">
    <location>
        <begin position="436"/>
        <end position="455"/>
    </location>
</feature>